<dbReference type="InterPro" id="IPR052018">
    <property type="entry name" value="PHP_domain"/>
</dbReference>
<dbReference type="InterPro" id="IPR016195">
    <property type="entry name" value="Pol/histidinol_Pase-like"/>
</dbReference>
<keyword evidence="2" id="KW-1185">Reference proteome</keyword>
<evidence type="ECO:0000313" key="2">
    <source>
        <dbReference type="Proteomes" id="UP000002191"/>
    </source>
</evidence>
<evidence type="ECO:0000313" key="1">
    <source>
        <dbReference type="EMBL" id="ADU63547.1"/>
    </source>
</evidence>
<name>E6VVI9_PSEA9</name>
<dbReference type="GO" id="GO:0004534">
    <property type="term" value="F:5'-3' RNA exonuclease activity"/>
    <property type="evidence" value="ECO:0007669"/>
    <property type="project" value="TreeGrafter"/>
</dbReference>
<dbReference type="AlphaFoldDB" id="E6VVI9"/>
<dbReference type="Gene3D" id="3.20.20.140">
    <property type="entry name" value="Metal-dependent hydrolases"/>
    <property type="match status" value="1"/>
</dbReference>
<organism evidence="1 2">
    <name type="scientific">Pseudodesulfovibrio aespoeensis (strain ATCC 700646 / DSM 10631 / Aspo-2)</name>
    <name type="common">Desulfovibrio aespoeensis</name>
    <dbReference type="NCBI Taxonomy" id="643562"/>
    <lineage>
        <taxon>Bacteria</taxon>
        <taxon>Pseudomonadati</taxon>
        <taxon>Thermodesulfobacteriota</taxon>
        <taxon>Desulfovibrionia</taxon>
        <taxon>Desulfovibrionales</taxon>
        <taxon>Desulfovibrionaceae</taxon>
    </lineage>
</organism>
<dbReference type="HOGENOM" id="CLU_067347_1_2_7"/>
<reference evidence="2" key="1">
    <citation type="submission" date="2010-12" db="EMBL/GenBank/DDBJ databases">
        <title>Complete sequence of Desulfovibrio aespoeensis Aspo-2.</title>
        <authorList>
            <consortium name="US DOE Joint Genome Institute"/>
            <person name="Lucas S."/>
            <person name="Copeland A."/>
            <person name="Lapidus A."/>
            <person name="Cheng J.-F."/>
            <person name="Goodwin L."/>
            <person name="Pitluck S."/>
            <person name="Chertkov O."/>
            <person name="Misra M."/>
            <person name="Detter J.C."/>
            <person name="Han C."/>
            <person name="Tapia R."/>
            <person name="Land M."/>
            <person name="Hauser L."/>
            <person name="Kyrpides N."/>
            <person name="Ivanova N."/>
            <person name="Ovchinnikova G."/>
            <person name="Pedersen K."/>
            <person name="Jagevall S."/>
            <person name="Hazen T."/>
            <person name="Woyke T."/>
        </authorList>
    </citation>
    <scope>NUCLEOTIDE SEQUENCE [LARGE SCALE GENOMIC DNA]</scope>
    <source>
        <strain evidence="2">ATCC 700646 / DSM 10631 / Aspo-2</strain>
    </source>
</reference>
<dbReference type="STRING" id="643562.Daes_2547"/>
<dbReference type="KEGG" id="das:Daes_2547"/>
<dbReference type="GO" id="GO:0035312">
    <property type="term" value="F:5'-3' DNA exonuclease activity"/>
    <property type="evidence" value="ECO:0007669"/>
    <property type="project" value="TreeGrafter"/>
</dbReference>
<dbReference type="Proteomes" id="UP000002191">
    <property type="component" value="Chromosome"/>
</dbReference>
<dbReference type="PANTHER" id="PTHR42924:SF3">
    <property type="entry name" value="POLYMERASE_HISTIDINOL PHOSPHATASE N-TERMINAL DOMAIN-CONTAINING PROTEIN"/>
    <property type="match status" value="1"/>
</dbReference>
<reference evidence="1 2" key="2">
    <citation type="journal article" date="2014" name="Genome Announc.">
        <title>Complete Genome Sequence of the Subsurface, Mesophilic Sulfate-Reducing Bacterium Desulfovibrio aespoeensis Aspo-2.</title>
        <authorList>
            <person name="Pedersen K."/>
            <person name="Bengtsson A."/>
            <person name="Edlund J."/>
            <person name="Rabe L."/>
            <person name="Hazen T."/>
            <person name="Chakraborty R."/>
            <person name="Goodwin L."/>
            <person name="Shapiro N."/>
        </authorList>
    </citation>
    <scope>NUCLEOTIDE SEQUENCE [LARGE SCALE GENOMIC DNA]</scope>
    <source>
        <strain evidence="2">ATCC 700646 / DSM 10631 / Aspo-2</strain>
    </source>
</reference>
<dbReference type="SUPFAM" id="SSF89550">
    <property type="entry name" value="PHP domain-like"/>
    <property type="match status" value="1"/>
</dbReference>
<dbReference type="eggNOG" id="COG0613">
    <property type="taxonomic scope" value="Bacteria"/>
</dbReference>
<dbReference type="EMBL" id="CP002431">
    <property type="protein sequence ID" value="ADU63547.1"/>
    <property type="molecule type" value="Genomic_DNA"/>
</dbReference>
<dbReference type="Gene3D" id="1.10.150.650">
    <property type="match status" value="1"/>
</dbReference>
<accession>E6VVI9</accession>
<gene>
    <name evidence="1" type="ordered locus">Daes_2547</name>
</gene>
<dbReference type="PANTHER" id="PTHR42924">
    <property type="entry name" value="EXONUCLEASE"/>
    <property type="match status" value="1"/>
</dbReference>
<sequence>MHTHSDRSRESKIPGRLLLSLAKQNGLQGIGICEQDAFPDETLYAHAAKLRLRLALGIEFSCKDSQIIGFGMDFSYTQRKALEKHFALIKKQMDEIVSLFVDRLHVWDSTVNLERVAAFAGKAPHPTFVLQYLVQERRMFPSLLNALQFIADENLDRDMSLADPFHPVEVVDLIHRAGGIAIWAHPMMTPLERQQPLMAKLVAADLDAVEVVYPYRENGYFGTESNEVLQARTLSLTKNVEILFSGGSDCKYPVSPFDGLRPMLPGEYGITSQEADLFGSVFQ</sequence>
<protein>
    <submittedName>
        <fullName evidence="1">PHP domain protein</fullName>
    </submittedName>
</protein>
<proteinExistence type="predicted"/>